<evidence type="ECO:0000256" key="1">
    <source>
        <dbReference type="SAM" id="MobiDB-lite"/>
    </source>
</evidence>
<reference evidence="2" key="1">
    <citation type="submission" date="2015-04" db="UniProtKB">
        <authorList>
            <consortium name="EnsemblPlants"/>
        </authorList>
    </citation>
    <scope>IDENTIFICATION</scope>
    <source>
        <strain evidence="2">SL10</strain>
    </source>
</reference>
<dbReference type="AlphaFoldDB" id="A0A0E0J5S1"/>
<name>A0A0E0J5S1_ORYNI</name>
<feature type="region of interest" description="Disordered" evidence="1">
    <location>
        <begin position="69"/>
        <end position="88"/>
    </location>
</feature>
<proteinExistence type="predicted"/>
<keyword evidence="3" id="KW-1185">Reference proteome</keyword>
<dbReference type="Proteomes" id="UP000006591">
    <property type="component" value="Chromosome 12"/>
</dbReference>
<dbReference type="HOGENOM" id="CLU_2472872_0_0_1"/>
<accession>A0A0E0J5S1</accession>
<reference evidence="2" key="2">
    <citation type="submission" date="2018-04" db="EMBL/GenBank/DDBJ databases">
        <title>OnivRS2 (Oryza nivara Reference Sequence Version 2).</title>
        <authorList>
            <person name="Zhang J."/>
            <person name="Kudrna D."/>
            <person name="Lee S."/>
            <person name="Talag J."/>
            <person name="Rajasekar S."/>
            <person name="Welchert J."/>
            <person name="Hsing Y.-I."/>
            <person name="Wing R.A."/>
        </authorList>
    </citation>
    <scope>NUCLEOTIDE SEQUENCE [LARGE SCALE GENOMIC DNA]</scope>
    <source>
        <strain evidence="2">SL10</strain>
    </source>
</reference>
<protein>
    <submittedName>
        <fullName evidence="2">Uncharacterized protein</fullName>
    </submittedName>
</protein>
<dbReference type="EnsemblPlants" id="ONIVA12G00280.1">
    <property type="protein sequence ID" value="ONIVA12G00280.1"/>
    <property type="gene ID" value="ONIVA12G00280"/>
</dbReference>
<dbReference type="Gramene" id="ONIVA12G00280.1">
    <property type="protein sequence ID" value="ONIVA12G00280.1"/>
    <property type="gene ID" value="ONIVA12G00280"/>
</dbReference>
<evidence type="ECO:0000313" key="3">
    <source>
        <dbReference type="Proteomes" id="UP000006591"/>
    </source>
</evidence>
<sequence length="88" mass="9313">MPPLPRSTPRLLPSWSLTPPHWLPATATSHSPSVACSASGLPFPHPNSSCSVLPHNRRCLFVSITSATALPPHLPTDAPSPSLSLPYT</sequence>
<organism evidence="2">
    <name type="scientific">Oryza nivara</name>
    <name type="common">Indian wild rice</name>
    <name type="synonym">Oryza sativa f. spontanea</name>
    <dbReference type="NCBI Taxonomy" id="4536"/>
    <lineage>
        <taxon>Eukaryota</taxon>
        <taxon>Viridiplantae</taxon>
        <taxon>Streptophyta</taxon>
        <taxon>Embryophyta</taxon>
        <taxon>Tracheophyta</taxon>
        <taxon>Spermatophyta</taxon>
        <taxon>Magnoliopsida</taxon>
        <taxon>Liliopsida</taxon>
        <taxon>Poales</taxon>
        <taxon>Poaceae</taxon>
        <taxon>BOP clade</taxon>
        <taxon>Oryzoideae</taxon>
        <taxon>Oryzeae</taxon>
        <taxon>Oryzinae</taxon>
        <taxon>Oryza</taxon>
    </lineage>
</organism>
<evidence type="ECO:0000313" key="2">
    <source>
        <dbReference type="EnsemblPlants" id="ONIVA12G00280.1"/>
    </source>
</evidence>
<feature type="compositionally biased region" description="Polar residues" evidence="1">
    <location>
        <begin position="79"/>
        <end position="88"/>
    </location>
</feature>